<dbReference type="InterPro" id="IPR007921">
    <property type="entry name" value="CHAP_dom"/>
</dbReference>
<dbReference type="Pfam" id="PF08481">
    <property type="entry name" value="GBS_Bsp-like"/>
    <property type="match status" value="4"/>
</dbReference>
<dbReference type="Proteomes" id="UP000249495">
    <property type="component" value="Chromosome 1"/>
</dbReference>
<dbReference type="InterPro" id="IPR013688">
    <property type="entry name" value="GBS_Bsp-like"/>
</dbReference>
<dbReference type="InterPro" id="IPR038765">
    <property type="entry name" value="Papain-like_cys_pep_sf"/>
</dbReference>
<dbReference type="PROSITE" id="PS50911">
    <property type="entry name" value="CHAP"/>
    <property type="match status" value="1"/>
</dbReference>
<dbReference type="AlphaFoldDB" id="A0A2X3W4V0"/>
<dbReference type="STRING" id="1123303.GCA_000372425_00672"/>
<dbReference type="EMBL" id="LS483343">
    <property type="protein sequence ID" value="SQF40577.1"/>
    <property type="molecule type" value="Genomic_DNA"/>
</dbReference>
<dbReference type="Gene3D" id="2.60.40.3760">
    <property type="match status" value="4"/>
</dbReference>
<dbReference type="Pfam" id="PF05257">
    <property type="entry name" value="CHAP"/>
    <property type="match status" value="1"/>
</dbReference>
<feature type="domain" description="Peptidase C51" evidence="2">
    <location>
        <begin position="418"/>
        <end position="541"/>
    </location>
</feature>
<keyword evidence="4" id="KW-1185">Reference proteome</keyword>
<protein>
    <submittedName>
        <fullName evidence="3">Glucan binding protein</fullName>
    </submittedName>
</protein>
<accession>A0A2X3W4V0</accession>
<dbReference type="Gene3D" id="3.90.1720.10">
    <property type="entry name" value="endopeptidase domain like (from Nostoc punctiforme)"/>
    <property type="match status" value="1"/>
</dbReference>
<evidence type="ECO:0000313" key="3">
    <source>
        <dbReference type="EMBL" id="SQF40577.1"/>
    </source>
</evidence>
<dbReference type="RefSeq" id="WP_018030002.1">
    <property type="nucleotide sequence ID" value="NZ_LS483343.1"/>
</dbReference>
<name>A0A2X3W4V0_9STRE</name>
<reference evidence="3 4" key="1">
    <citation type="submission" date="2018-06" db="EMBL/GenBank/DDBJ databases">
        <authorList>
            <consortium name="Pathogen Informatics"/>
            <person name="Doyle S."/>
        </authorList>
    </citation>
    <scope>NUCLEOTIDE SEQUENCE [LARGE SCALE GENOMIC DNA]</scope>
    <source>
        <strain evidence="3 4">NCTC12278</strain>
    </source>
</reference>
<evidence type="ECO:0000256" key="1">
    <source>
        <dbReference type="SAM" id="SignalP"/>
    </source>
</evidence>
<dbReference type="KEGG" id="sfer:NCTC12278_01149"/>
<sequence length="543" mass="59185">MKKVKSMLFATCLLGALACSQHAQADSGGASLSISNYNEFAGVFDVNALAQEGGKSIKEMRVAVWSEENGQDDLRWYSPAVYGNQANLHVDVSNHGNRAGSYITHAYVTYTDGSSEGKDLGKQKMSLSNPTVNVTEKTIQLSSKIKPAGNGQLAVAIWSEVGGQDDLKWYSLDANGNLTVPITNHKGDGNYHIHTYLNQDNQSIGVGGQVVQVTQPKLGSQIAKLSDTSYELTVTNVPGHISSVTIPVWSDSNGQDDIVWYQTEKVDVSTYKVRVPLKKHGFALGRYQAHIYGNNQATGKLEGLSTTGFDVTQIVNYENPVGTISNVNAAKGTFDVVISETDHSKRIKSVDVAIWSEANQANMVWYSSNKVSNGKVSITADIQKHGNKSGSYNSHAYVTFMDGSRAGYILPTQQMTQLNLNQAPAPKITAYINEANTYPVGQCTWGVKQLAPWIPNWLGNGGQWTANARAKGFRTGSTPKVGAVVSWDDGGYGHVAYVTHVESNNRIQVKEANYKNQQYIANFRGWFDPTAPYLGRVSYIYPD</sequence>
<dbReference type="OrthoDB" id="2409959at2"/>
<dbReference type="PROSITE" id="PS51257">
    <property type="entry name" value="PROKAR_LIPOPROTEIN"/>
    <property type="match status" value="1"/>
</dbReference>
<keyword evidence="1" id="KW-0732">Signal</keyword>
<organism evidence="3 4">
    <name type="scientific">Streptococcus ferus</name>
    <dbReference type="NCBI Taxonomy" id="1345"/>
    <lineage>
        <taxon>Bacteria</taxon>
        <taxon>Bacillati</taxon>
        <taxon>Bacillota</taxon>
        <taxon>Bacilli</taxon>
        <taxon>Lactobacillales</taxon>
        <taxon>Streptococcaceae</taxon>
        <taxon>Streptococcus</taxon>
    </lineage>
</organism>
<evidence type="ECO:0000259" key="2">
    <source>
        <dbReference type="PROSITE" id="PS50911"/>
    </source>
</evidence>
<feature type="chain" id="PRO_5016050720" evidence="1">
    <location>
        <begin position="26"/>
        <end position="543"/>
    </location>
</feature>
<feature type="signal peptide" evidence="1">
    <location>
        <begin position="1"/>
        <end position="25"/>
    </location>
</feature>
<gene>
    <name evidence="3" type="ORF">NCTC12278_01149</name>
</gene>
<dbReference type="PRINTS" id="PR01852">
    <property type="entry name" value="SIBAPROTEIN"/>
</dbReference>
<dbReference type="SUPFAM" id="SSF54001">
    <property type="entry name" value="Cysteine proteinases"/>
    <property type="match status" value="1"/>
</dbReference>
<evidence type="ECO:0000313" key="4">
    <source>
        <dbReference type="Proteomes" id="UP000249495"/>
    </source>
</evidence>
<proteinExistence type="predicted"/>
<dbReference type="InterPro" id="IPR009148">
    <property type="entry name" value="PcsB-like"/>
</dbReference>